<dbReference type="PANTHER" id="PTHR11177">
    <property type="entry name" value="CHITINASE"/>
    <property type="match status" value="1"/>
</dbReference>
<dbReference type="EMBL" id="PZQS01000002">
    <property type="protein sequence ID" value="PVD35637.1"/>
    <property type="molecule type" value="Genomic_DNA"/>
</dbReference>
<dbReference type="PROSITE" id="PS51910">
    <property type="entry name" value="GH18_2"/>
    <property type="match status" value="1"/>
</dbReference>
<reference evidence="3 4" key="1">
    <citation type="submission" date="2018-04" db="EMBL/GenBank/DDBJ databases">
        <title>The genome of golden apple snail Pomacea canaliculata provides insight into stress tolerance and invasive adaptation.</title>
        <authorList>
            <person name="Liu C."/>
            <person name="Liu B."/>
            <person name="Ren Y."/>
            <person name="Zhang Y."/>
            <person name="Wang H."/>
            <person name="Li S."/>
            <person name="Jiang F."/>
            <person name="Yin L."/>
            <person name="Zhang G."/>
            <person name="Qian W."/>
            <person name="Fan W."/>
        </authorList>
    </citation>
    <scope>NUCLEOTIDE SEQUENCE [LARGE SCALE GENOMIC DNA]</scope>
    <source>
        <strain evidence="3">SZHN2017</strain>
        <tissue evidence="3">Muscle</tissue>
    </source>
</reference>
<dbReference type="OrthoDB" id="76388at2759"/>
<gene>
    <name evidence="3" type="ORF">C0Q70_02600</name>
</gene>
<feature type="compositionally biased region" description="Polar residues" evidence="1">
    <location>
        <begin position="422"/>
        <end position="434"/>
    </location>
</feature>
<feature type="compositionally biased region" description="Polar residues" evidence="1">
    <location>
        <begin position="463"/>
        <end position="479"/>
    </location>
</feature>
<dbReference type="GO" id="GO:0004568">
    <property type="term" value="F:chitinase activity"/>
    <property type="evidence" value="ECO:0007669"/>
    <property type="project" value="TreeGrafter"/>
</dbReference>
<sequence>MSYDFHGSWSSSLGHNAPLYGGDFNPEESSNTHSVDEAVRVWLELGASREKLVVGIPFYGRSFTTCGSDVKPGMRNCGTGKSGYYTMENGFISFYEMEDKLASGWQRVWLDREKVPFAYHLPTKQWVGYDDVESITIKAQYIKDKGLGGAMVWSLDLDDFAPIWSDEPYPLGRTIRNILDEDVEYPKFKPPPMIGKKKKLPTARKMKEEKEELIAVKGETKKQGPSPQKPESVNSKPSPVDHLETKEHIQTKLKLLDSDIKKKVHPGSPLMGLAPRKTSLFPTTTSTTRPSTSTANSSTTTLTSTVSTKAFSTSRVSQHPAEGWTKQPEEKRASGDMRSETARHPESTPMTSPASTGSTSPSKRWQENFEQRLWHFVDVPYKATMKPAKFSGASTTRTTMTTPSRSPTFSPKSTASEKVRHTTTPSASTSTWRNPSKHSEQSSSTVSSAHSSVFSTHSTVMSKESTTFSSSNRTLTTRDLNVKPLSPQKRNGGRR</sequence>
<dbReference type="SMART" id="SM00636">
    <property type="entry name" value="Glyco_18"/>
    <property type="match status" value="1"/>
</dbReference>
<comment type="caution">
    <text evidence="3">The sequence shown here is derived from an EMBL/GenBank/DDBJ whole genome shotgun (WGS) entry which is preliminary data.</text>
</comment>
<accession>A0A2T7PQI5</accession>
<dbReference type="GO" id="GO:0005576">
    <property type="term" value="C:extracellular region"/>
    <property type="evidence" value="ECO:0007669"/>
    <property type="project" value="TreeGrafter"/>
</dbReference>
<dbReference type="Proteomes" id="UP000245119">
    <property type="component" value="Linkage Group LG2"/>
</dbReference>
<evidence type="ECO:0000313" key="4">
    <source>
        <dbReference type="Proteomes" id="UP000245119"/>
    </source>
</evidence>
<dbReference type="GO" id="GO:0008061">
    <property type="term" value="F:chitin binding"/>
    <property type="evidence" value="ECO:0007669"/>
    <property type="project" value="InterPro"/>
</dbReference>
<dbReference type="Gene3D" id="3.10.50.10">
    <property type="match status" value="1"/>
</dbReference>
<dbReference type="STRING" id="400727.A0A2T7PQI5"/>
<feature type="region of interest" description="Disordered" evidence="1">
    <location>
        <begin position="264"/>
        <end position="367"/>
    </location>
</feature>
<dbReference type="AlphaFoldDB" id="A0A2T7PQI5"/>
<dbReference type="Gene3D" id="3.20.20.80">
    <property type="entry name" value="Glycosidases"/>
    <property type="match status" value="1"/>
</dbReference>
<protein>
    <recommendedName>
        <fullName evidence="2">GH18 domain-containing protein</fullName>
    </recommendedName>
</protein>
<feature type="compositionally biased region" description="Low complexity" evidence="1">
    <location>
        <begin position="278"/>
        <end position="308"/>
    </location>
</feature>
<dbReference type="SUPFAM" id="SSF51445">
    <property type="entry name" value="(Trans)glycosidases"/>
    <property type="match status" value="1"/>
</dbReference>
<feature type="compositionally biased region" description="Low complexity" evidence="1">
    <location>
        <begin position="441"/>
        <end position="462"/>
    </location>
</feature>
<dbReference type="Pfam" id="PF00704">
    <property type="entry name" value="Glyco_hydro_18"/>
    <property type="match status" value="1"/>
</dbReference>
<proteinExistence type="predicted"/>
<dbReference type="InterPro" id="IPR050314">
    <property type="entry name" value="Glycosyl_Hydrlase_18"/>
</dbReference>
<evidence type="ECO:0000259" key="2">
    <source>
        <dbReference type="PROSITE" id="PS51910"/>
    </source>
</evidence>
<feature type="compositionally biased region" description="Low complexity" evidence="1">
    <location>
        <begin position="394"/>
        <end position="414"/>
    </location>
</feature>
<dbReference type="InterPro" id="IPR011583">
    <property type="entry name" value="Chitinase_II/V-like_cat"/>
</dbReference>
<feature type="region of interest" description="Disordered" evidence="1">
    <location>
        <begin position="215"/>
        <end position="243"/>
    </location>
</feature>
<organism evidence="3 4">
    <name type="scientific">Pomacea canaliculata</name>
    <name type="common">Golden apple snail</name>
    <dbReference type="NCBI Taxonomy" id="400727"/>
    <lineage>
        <taxon>Eukaryota</taxon>
        <taxon>Metazoa</taxon>
        <taxon>Spiralia</taxon>
        <taxon>Lophotrochozoa</taxon>
        <taxon>Mollusca</taxon>
        <taxon>Gastropoda</taxon>
        <taxon>Caenogastropoda</taxon>
        <taxon>Architaenioglossa</taxon>
        <taxon>Ampullarioidea</taxon>
        <taxon>Ampullariidae</taxon>
        <taxon>Pomacea</taxon>
    </lineage>
</organism>
<dbReference type="InterPro" id="IPR029070">
    <property type="entry name" value="Chitinase_insertion_sf"/>
</dbReference>
<feature type="compositionally biased region" description="Polar residues" evidence="1">
    <location>
        <begin position="223"/>
        <end position="237"/>
    </location>
</feature>
<name>A0A2T7PQI5_POMCA</name>
<feature type="compositionally biased region" description="Basic and acidic residues" evidence="1">
    <location>
        <begin position="327"/>
        <end position="346"/>
    </location>
</feature>
<feature type="region of interest" description="Disordered" evidence="1">
    <location>
        <begin position="390"/>
        <end position="495"/>
    </location>
</feature>
<dbReference type="GO" id="GO:0006032">
    <property type="term" value="P:chitin catabolic process"/>
    <property type="evidence" value="ECO:0007669"/>
    <property type="project" value="TreeGrafter"/>
</dbReference>
<dbReference type="InterPro" id="IPR001223">
    <property type="entry name" value="Glyco_hydro18_cat"/>
</dbReference>
<feature type="domain" description="GH18" evidence="2">
    <location>
        <begin position="1"/>
        <end position="182"/>
    </location>
</feature>
<evidence type="ECO:0000256" key="1">
    <source>
        <dbReference type="SAM" id="MobiDB-lite"/>
    </source>
</evidence>
<keyword evidence="4" id="KW-1185">Reference proteome</keyword>
<feature type="compositionally biased region" description="Low complexity" evidence="1">
    <location>
        <begin position="347"/>
        <end position="362"/>
    </location>
</feature>
<dbReference type="InterPro" id="IPR017853">
    <property type="entry name" value="GH"/>
</dbReference>
<dbReference type="SUPFAM" id="SSF54556">
    <property type="entry name" value="Chitinase insertion domain"/>
    <property type="match status" value="1"/>
</dbReference>
<dbReference type="GO" id="GO:0005975">
    <property type="term" value="P:carbohydrate metabolic process"/>
    <property type="evidence" value="ECO:0007669"/>
    <property type="project" value="InterPro"/>
</dbReference>
<evidence type="ECO:0000313" key="3">
    <source>
        <dbReference type="EMBL" id="PVD35637.1"/>
    </source>
</evidence>
<dbReference type="PANTHER" id="PTHR11177:SF317">
    <property type="entry name" value="CHITINASE 12-RELATED"/>
    <property type="match status" value="1"/>
</dbReference>